<sequence length="55" mass="6875">MFDERVYEIERLILIILWFYNMKQWRFKEFWGFEKLGFVVLVSISSSDLLLLWLI</sequence>
<evidence type="ECO:0000313" key="2">
    <source>
        <dbReference type="EMBL" id="KAF5781461.1"/>
    </source>
</evidence>
<reference evidence="2" key="3">
    <citation type="submission" date="2020-06" db="EMBL/GenBank/DDBJ databases">
        <title>Helianthus annuus Genome sequencing and assembly Release 2.</title>
        <authorList>
            <person name="Gouzy J."/>
            <person name="Langlade N."/>
            <person name="Munos S."/>
        </authorList>
    </citation>
    <scope>NUCLEOTIDE SEQUENCE</scope>
    <source>
        <tissue evidence="2">Leaves</tissue>
    </source>
</reference>
<name>A0A251VN33_HELAN</name>
<dbReference type="EMBL" id="CM007890">
    <property type="protein sequence ID" value="OTG36543.1"/>
    <property type="molecule type" value="Genomic_DNA"/>
</dbReference>
<keyword evidence="1" id="KW-0472">Membrane</keyword>
<accession>A0A251VN33</accession>
<dbReference type="InParanoid" id="A0A251VN33"/>
<evidence type="ECO:0000256" key="1">
    <source>
        <dbReference type="SAM" id="Phobius"/>
    </source>
</evidence>
<gene>
    <name evidence="3" type="ORF">HannXRQ_Chr01g0008731</name>
    <name evidence="2" type="ORF">HanXRQr2_Chr11g0483951</name>
</gene>
<keyword evidence="1" id="KW-0812">Transmembrane</keyword>
<keyword evidence="1" id="KW-1133">Transmembrane helix</keyword>
<proteinExistence type="predicted"/>
<feature type="transmembrane region" description="Helical" evidence="1">
    <location>
        <begin position="36"/>
        <end position="54"/>
    </location>
</feature>
<evidence type="ECO:0000313" key="4">
    <source>
        <dbReference type="Proteomes" id="UP000215914"/>
    </source>
</evidence>
<dbReference type="Gramene" id="mRNA:HanXRQr2_Chr11g0483951">
    <property type="protein sequence ID" value="CDS:HanXRQr2_Chr11g0483951.1"/>
    <property type="gene ID" value="HanXRQr2_Chr11g0483951"/>
</dbReference>
<reference evidence="3" key="2">
    <citation type="submission" date="2017-02" db="EMBL/GenBank/DDBJ databases">
        <title>Sunflower complete genome.</title>
        <authorList>
            <person name="Langlade N."/>
            <person name="Munos S."/>
        </authorList>
    </citation>
    <scope>NUCLEOTIDE SEQUENCE [LARGE SCALE GENOMIC DNA]</scope>
    <source>
        <tissue evidence="3">Leaves</tissue>
    </source>
</reference>
<dbReference type="Proteomes" id="UP000215914">
    <property type="component" value="Chromosome 1"/>
</dbReference>
<evidence type="ECO:0000313" key="3">
    <source>
        <dbReference type="EMBL" id="OTG36543.1"/>
    </source>
</evidence>
<dbReference type="EMBL" id="MNCJ02000326">
    <property type="protein sequence ID" value="KAF5781461.1"/>
    <property type="molecule type" value="Genomic_DNA"/>
</dbReference>
<dbReference type="AlphaFoldDB" id="A0A251VN33"/>
<keyword evidence="4" id="KW-1185">Reference proteome</keyword>
<protein>
    <submittedName>
        <fullName evidence="3">Uncharacterized protein</fullName>
    </submittedName>
</protein>
<organism evidence="3 4">
    <name type="scientific">Helianthus annuus</name>
    <name type="common">Common sunflower</name>
    <dbReference type="NCBI Taxonomy" id="4232"/>
    <lineage>
        <taxon>Eukaryota</taxon>
        <taxon>Viridiplantae</taxon>
        <taxon>Streptophyta</taxon>
        <taxon>Embryophyta</taxon>
        <taxon>Tracheophyta</taxon>
        <taxon>Spermatophyta</taxon>
        <taxon>Magnoliopsida</taxon>
        <taxon>eudicotyledons</taxon>
        <taxon>Gunneridae</taxon>
        <taxon>Pentapetalae</taxon>
        <taxon>asterids</taxon>
        <taxon>campanulids</taxon>
        <taxon>Asterales</taxon>
        <taxon>Asteraceae</taxon>
        <taxon>Asteroideae</taxon>
        <taxon>Heliantheae alliance</taxon>
        <taxon>Heliantheae</taxon>
        <taxon>Helianthus</taxon>
    </lineage>
</organism>
<reference evidence="2 4" key="1">
    <citation type="journal article" date="2017" name="Nature">
        <title>The sunflower genome provides insights into oil metabolism, flowering and Asterid evolution.</title>
        <authorList>
            <person name="Badouin H."/>
            <person name="Gouzy J."/>
            <person name="Grassa C.J."/>
            <person name="Murat F."/>
            <person name="Staton S.E."/>
            <person name="Cottret L."/>
            <person name="Lelandais-Briere C."/>
            <person name="Owens G.L."/>
            <person name="Carrere S."/>
            <person name="Mayjonade B."/>
            <person name="Legrand L."/>
            <person name="Gill N."/>
            <person name="Kane N.C."/>
            <person name="Bowers J.E."/>
            <person name="Hubner S."/>
            <person name="Bellec A."/>
            <person name="Berard A."/>
            <person name="Berges H."/>
            <person name="Blanchet N."/>
            <person name="Boniface M.C."/>
            <person name="Brunel D."/>
            <person name="Catrice O."/>
            <person name="Chaidir N."/>
            <person name="Claudel C."/>
            <person name="Donnadieu C."/>
            <person name="Faraut T."/>
            <person name="Fievet G."/>
            <person name="Helmstetter N."/>
            <person name="King M."/>
            <person name="Knapp S.J."/>
            <person name="Lai Z."/>
            <person name="Le Paslier M.C."/>
            <person name="Lippi Y."/>
            <person name="Lorenzon L."/>
            <person name="Mandel J.R."/>
            <person name="Marage G."/>
            <person name="Marchand G."/>
            <person name="Marquand E."/>
            <person name="Bret-Mestries E."/>
            <person name="Morien E."/>
            <person name="Nambeesan S."/>
            <person name="Nguyen T."/>
            <person name="Pegot-Espagnet P."/>
            <person name="Pouilly N."/>
            <person name="Raftis F."/>
            <person name="Sallet E."/>
            <person name="Schiex T."/>
            <person name="Thomas J."/>
            <person name="Vandecasteele C."/>
            <person name="Vares D."/>
            <person name="Vear F."/>
            <person name="Vautrin S."/>
            <person name="Crespi M."/>
            <person name="Mangin B."/>
            <person name="Burke J.M."/>
            <person name="Salse J."/>
            <person name="Munos S."/>
            <person name="Vincourt P."/>
            <person name="Rieseberg L.H."/>
            <person name="Langlade N.B."/>
        </authorList>
    </citation>
    <scope>NUCLEOTIDE SEQUENCE [LARGE SCALE GENOMIC DNA]</scope>
    <source>
        <strain evidence="4">cv. SF193</strain>
        <tissue evidence="2">Leaves</tissue>
    </source>
</reference>